<protein>
    <submittedName>
        <fullName evidence="1">Uncharacterized protein</fullName>
    </submittedName>
</protein>
<gene>
    <name evidence="1" type="ORF">NM208_g1986</name>
</gene>
<evidence type="ECO:0000313" key="2">
    <source>
        <dbReference type="Proteomes" id="UP001148629"/>
    </source>
</evidence>
<dbReference type="Proteomes" id="UP001148629">
    <property type="component" value="Unassembled WGS sequence"/>
</dbReference>
<reference evidence="1" key="1">
    <citation type="submission" date="2022-08" db="EMBL/GenBank/DDBJ databases">
        <title>Genome Sequence of Fusarium decemcellulare.</title>
        <authorList>
            <person name="Buettner E."/>
        </authorList>
    </citation>
    <scope>NUCLEOTIDE SEQUENCE</scope>
    <source>
        <strain evidence="1">Babe19</strain>
    </source>
</reference>
<organism evidence="1 2">
    <name type="scientific">Fusarium decemcellulare</name>
    <dbReference type="NCBI Taxonomy" id="57161"/>
    <lineage>
        <taxon>Eukaryota</taxon>
        <taxon>Fungi</taxon>
        <taxon>Dikarya</taxon>
        <taxon>Ascomycota</taxon>
        <taxon>Pezizomycotina</taxon>
        <taxon>Sordariomycetes</taxon>
        <taxon>Hypocreomycetidae</taxon>
        <taxon>Hypocreales</taxon>
        <taxon>Nectriaceae</taxon>
        <taxon>Fusarium</taxon>
        <taxon>Fusarium decemcellulare species complex</taxon>
    </lineage>
</organism>
<proteinExistence type="predicted"/>
<keyword evidence="2" id="KW-1185">Reference proteome</keyword>
<name>A0ACC1SU03_9HYPO</name>
<sequence length="672" mass="74802">MMKDMDCATLEVPLDYTAKATGQTIDIQLLRVKANKKPFKGSVLGNPGGPGGSAVEWVAEEGPAFRETDSQKGRLSKRDNGFLPQEDPWPLIRDEIWQEMGQYADTCYEKQRETGRYIGTAAVARDMLSIVDALNEDGKLRYWGISYGSILGQVFASMFPDRIDRFMLDSIMLADEFLINTVTRTLRDADESLMHVFSECVNVGTKSCVLANYAGPKTTTKDLRVALQKLFEELMTCLHSRRISWKEALSAALEPTSPTSQWNIGADAFFGIGCSDSSFRAESAEDIYSVTQAHLSQSSFSDMGLALMKRLHCARWQFHAAEQINTNKPRNVHTSYPILFVNGKYDPVTPLSHSWEAPARFRGSRVLVHEGVGHSSTSHPSNCTLQAIAECFIEGKLLDIGTVFAQTTDNQTPSYDAGPIKVGGAFTAEILIAARVSLQDVWNDQYAGSQVMGKRPGMHIKYLPSRYHEVNGDMLVGGSYLFDKYEDAENYQKWTSNEFEVGEPKTTFWKQPLFKSASHWAWKVIGAHNFAPVDEHALGRFQRWTYDPQSPAMIRGGVESLLRQHYPVMKDAAESRGATSFWLLHRPEDKMIAVQMSFPKPEKDGDDSTRESLVSIADGKSVGDVFPDALNAELVFDRTSVLLAVWLPLAKHAKGVKVESPNFPAFPALSSD</sequence>
<dbReference type="EMBL" id="JANRMS010000112">
    <property type="protein sequence ID" value="KAJ3546472.1"/>
    <property type="molecule type" value="Genomic_DNA"/>
</dbReference>
<comment type="caution">
    <text evidence="1">The sequence shown here is derived from an EMBL/GenBank/DDBJ whole genome shotgun (WGS) entry which is preliminary data.</text>
</comment>
<evidence type="ECO:0000313" key="1">
    <source>
        <dbReference type="EMBL" id="KAJ3546472.1"/>
    </source>
</evidence>
<accession>A0ACC1SU03</accession>